<organism evidence="3">
    <name type="scientific">Thrips palmi</name>
    <name type="common">Melon thrips</name>
    <dbReference type="NCBI Taxonomy" id="161013"/>
    <lineage>
        <taxon>Eukaryota</taxon>
        <taxon>Metazoa</taxon>
        <taxon>Ecdysozoa</taxon>
        <taxon>Arthropoda</taxon>
        <taxon>Hexapoda</taxon>
        <taxon>Insecta</taxon>
        <taxon>Pterygota</taxon>
        <taxon>Neoptera</taxon>
        <taxon>Paraneoptera</taxon>
        <taxon>Thysanoptera</taxon>
        <taxon>Terebrantia</taxon>
        <taxon>Thripoidea</taxon>
        <taxon>Thripidae</taxon>
        <taxon>Thrips</taxon>
    </lineage>
</organism>
<feature type="compositionally biased region" description="Basic residues" evidence="1">
    <location>
        <begin position="216"/>
        <end position="236"/>
    </location>
</feature>
<protein>
    <submittedName>
        <fullName evidence="3">Uncharacterized protein LOC117646932</fullName>
    </submittedName>
</protein>
<dbReference type="KEGG" id="tpal:117646932"/>
<evidence type="ECO:0000256" key="1">
    <source>
        <dbReference type="SAM" id="MobiDB-lite"/>
    </source>
</evidence>
<dbReference type="Proteomes" id="UP000515158">
    <property type="component" value="Unplaced"/>
</dbReference>
<feature type="region of interest" description="Disordered" evidence="1">
    <location>
        <begin position="214"/>
        <end position="243"/>
    </location>
</feature>
<sequence>MEVVQYQYQVADVNAGAASPPLASPGSAGAHSPPYQHSQYQWHQYAAAQDYLAAPERAPLGVPRVRVVKPTAVRLRPAVDESRLPCCGYPGPIKIPLCGDLQCRHLPCYTWHTWHQQHAAPTYWWASLPPSSRSWQGTASPESPHLSLDLQPQGLLQEALRQKPAAEESAAAADVTPVTPVQATVTTPGGTVTLYSWPDSLQLDDDVVVVEQVQPKRARKAAAKPRKPRAPRKPRQTKKDKDAAEEVLGAGVAVNMDTDTRGALLRALGLLCDRRGDLDAKEDDEKDDDDLPFLQLQPNVPRKVRRVLRGVAKALM</sequence>
<evidence type="ECO:0000313" key="2">
    <source>
        <dbReference type="Proteomes" id="UP000515158"/>
    </source>
</evidence>
<dbReference type="AlphaFoldDB" id="A0A6P8Z2G9"/>
<proteinExistence type="predicted"/>
<name>A0A6P8Z2G9_THRPL</name>
<reference evidence="3" key="1">
    <citation type="submission" date="2025-08" db="UniProtKB">
        <authorList>
            <consortium name="RefSeq"/>
        </authorList>
    </citation>
    <scope>IDENTIFICATION</scope>
    <source>
        <tissue evidence="3">Total insect</tissue>
    </source>
</reference>
<dbReference type="OrthoDB" id="10661954at2759"/>
<evidence type="ECO:0000313" key="3">
    <source>
        <dbReference type="RefSeq" id="XP_034244205.1"/>
    </source>
</evidence>
<gene>
    <name evidence="3" type="primary">LOC117646932</name>
</gene>
<dbReference type="InParanoid" id="A0A6P8Z2G9"/>
<keyword evidence="2" id="KW-1185">Reference proteome</keyword>
<accession>A0A6P8Z2G9</accession>
<dbReference type="RefSeq" id="XP_034244205.1">
    <property type="nucleotide sequence ID" value="XM_034388314.1"/>
</dbReference>
<dbReference type="GeneID" id="117646932"/>